<dbReference type="InterPro" id="IPR037522">
    <property type="entry name" value="HD_GYP_dom"/>
</dbReference>
<organism evidence="3 4">
    <name type="scientific">Neomoorella glycerini</name>
    <dbReference type="NCBI Taxonomy" id="55779"/>
    <lineage>
        <taxon>Bacteria</taxon>
        <taxon>Bacillati</taxon>
        <taxon>Bacillota</taxon>
        <taxon>Clostridia</taxon>
        <taxon>Neomoorellales</taxon>
        <taxon>Neomoorellaceae</taxon>
        <taxon>Neomoorella</taxon>
    </lineage>
</organism>
<sequence length="272" mass="30834">MLVAAFIISRWNEGWGAGLVQRDTVTKILLEIREYWPVLYFHSAAVANFALRIAMDLGIEARHCRDVLRGALLHDAGKIHVRLEILTKPGPLTEAEWGQIKKHTDYGADWVEQRGGNDEVVAVIRYHHEWWNGNGYAGLKYEQIPLLARIVTIADALDAMTASRPYRKAIAVSEALMEIHSGKGLQFDPDILTVLSQKATYEPATYQDPRPLARQIQVEKEWLARLIKIYGDLAHPLVIAQSHWLDKLIVSIYKLQEGKRGKNLSLGEKEKL</sequence>
<proteinExistence type="predicted"/>
<name>A0A6I5ZQF4_9FIRM</name>
<gene>
    <name evidence="3" type="ORF">MGLY_13840</name>
</gene>
<dbReference type="NCBIfam" id="TIGR00277">
    <property type="entry name" value="HDIG"/>
    <property type="match status" value="1"/>
</dbReference>
<dbReference type="InterPro" id="IPR018540">
    <property type="entry name" value="Spo0E-like"/>
</dbReference>
<dbReference type="CDD" id="cd00077">
    <property type="entry name" value="HDc"/>
    <property type="match status" value="1"/>
</dbReference>
<dbReference type="Pfam" id="PF13487">
    <property type="entry name" value="HD_5"/>
    <property type="match status" value="1"/>
</dbReference>
<dbReference type="InterPro" id="IPR006675">
    <property type="entry name" value="HDIG_dom"/>
</dbReference>
<feature type="domain" description="HD-GYP" evidence="2">
    <location>
        <begin position="17"/>
        <end position="211"/>
    </location>
</feature>
<evidence type="ECO:0000259" key="1">
    <source>
        <dbReference type="PROSITE" id="PS51831"/>
    </source>
</evidence>
<dbReference type="SUPFAM" id="SSF109604">
    <property type="entry name" value="HD-domain/PDEase-like"/>
    <property type="match status" value="1"/>
</dbReference>
<evidence type="ECO:0000313" key="4">
    <source>
        <dbReference type="Proteomes" id="UP000425916"/>
    </source>
</evidence>
<evidence type="ECO:0000259" key="2">
    <source>
        <dbReference type="PROSITE" id="PS51832"/>
    </source>
</evidence>
<dbReference type="Gene3D" id="1.10.3210.10">
    <property type="entry name" value="Hypothetical protein af1432"/>
    <property type="match status" value="1"/>
</dbReference>
<dbReference type="PANTHER" id="PTHR43155:SF2">
    <property type="entry name" value="CYCLIC DI-GMP PHOSPHODIESTERASE PA4108"/>
    <property type="match status" value="1"/>
</dbReference>
<dbReference type="GO" id="GO:0043937">
    <property type="term" value="P:regulation of sporulation"/>
    <property type="evidence" value="ECO:0007669"/>
    <property type="project" value="InterPro"/>
</dbReference>
<dbReference type="PROSITE" id="PS51831">
    <property type="entry name" value="HD"/>
    <property type="match status" value="1"/>
</dbReference>
<dbReference type="InterPro" id="IPR037208">
    <property type="entry name" value="Spo0E-like_sf"/>
</dbReference>
<dbReference type="GO" id="GO:0046983">
    <property type="term" value="F:protein dimerization activity"/>
    <property type="evidence" value="ECO:0007669"/>
    <property type="project" value="InterPro"/>
</dbReference>
<dbReference type="EMBL" id="CP046244">
    <property type="protein sequence ID" value="QGP92028.1"/>
    <property type="molecule type" value="Genomic_DNA"/>
</dbReference>
<dbReference type="OrthoDB" id="10822at2"/>
<evidence type="ECO:0000313" key="3">
    <source>
        <dbReference type="EMBL" id="QGP92028.1"/>
    </source>
</evidence>
<dbReference type="Pfam" id="PF09388">
    <property type="entry name" value="SpoOE-like"/>
    <property type="match status" value="1"/>
</dbReference>
<dbReference type="Proteomes" id="UP000425916">
    <property type="component" value="Chromosome"/>
</dbReference>
<dbReference type="SUPFAM" id="SSF140500">
    <property type="entry name" value="BAS1536-like"/>
    <property type="match status" value="1"/>
</dbReference>
<keyword evidence="4" id="KW-1185">Reference proteome</keyword>
<dbReference type="InterPro" id="IPR006674">
    <property type="entry name" value="HD_domain"/>
</dbReference>
<protein>
    <submittedName>
        <fullName evidence="3">HD domain protein</fullName>
    </submittedName>
</protein>
<dbReference type="AlphaFoldDB" id="A0A6I5ZQF4"/>
<dbReference type="SMART" id="SM00471">
    <property type="entry name" value="HDc"/>
    <property type="match status" value="1"/>
</dbReference>
<accession>A0A6I5ZQF4</accession>
<feature type="domain" description="HD" evidence="1">
    <location>
        <begin position="39"/>
        <end position="160"/>
    </location>
</feature>
<reference evidence="3 4" key="1">
    <citation type="submission" date="2019-11" db="EMBL/GenBank/DDBJ databases">
        <title>Genome sequence of Moorella glycerini DSM11254.</title>
        <authorList>
            <person name="Poehlein A."/>
            <person name="Boeer T."/>
            <person name="Daniel R."/>
        </authorList>
    </citation>
    <scope>NUCLEOTIDE SEQUENCE [LARGE SCALE GENOMIC DNA]</scope>
    <source>
        <strain evidence="3 4">DSM 11254</strain>
    </source>
</reference>
<dbReference type="InterPro" id="IPR003607">
    <property type="entry name" value="HD/PDEase_dom"/>
</dbReference>
<dbReference type="PANTHER" id="PTHR43155">
    <property type="entry name" value="CYCLIC DI-GMP PHOSPHODIESTERASE PA4108-RELATED"/>
    <property type="match status" value="1"/>
</dbReference>
<dbReference type="InterPro" id="IPR036638">
    <property type="entry name" value="HLH_DNA-bd_sf"/>
</dbReference>
<dbReference type="Gene3D" id="4.10.280.10">
    <property type="entry name" value="Helix-loop-helix DNA-binding domain"/>
    <property type="match status" value="1"/>
</dbReference>
<dbReference type="PROSITE" id="PS51832">
    <property type="entry name" value="HD_GYP"/>
    <property type="match status" value="1"/>
</dbReference>